<keyword evidence="1" id="KW-0378">Hydrolase</keyword>
<protein>
    <submittedName>
        <fullName evidence="3">Aminohydrolase SsnA</fullName>
    </submittedName>
</protein>
<dbReference type="AlphaFoldDB" id="A0A9D2B7G6"/>
<evidence type="ECO:0000256" key="1">
    <source>
        <dbReference type="ARBA" id="ARBA00022801"/>
    </source>
</evidence>
<dbReference type="Gene3D" id="2.30.40.10">
    <property type="entry name" value="Urease, subunit C, domain 1"/>
    <property type="match status" value="1"/>
</dbReference>
<dbReference type="Gene3D" id="3.20.20.140">
    <property type="entry name" value="Metal-dependent hydrolases"/>
    <property type="match status" value="1"/>
</dbReference>
<dbReference type="InterPro" id="IPR032466">
    <property type="entry name" value="Metal_Hydrolase"/>
</dbReference>
<dbReference type="GO" id="GO:0046872">
    <property type="term" value="F:metal ion binding"/>
    <property type="evidence" value="ECO:0007669"/>
    <property type="project" value="UniProtKB-KW"/>
</dbReference>
<dbReference type="PANTHER" id="PTHR43794:SF11">
    <property type="entry name" value="AMIDOHYDROLASE-RELATED DOMAIN-CONTAINING PROTEIN"/>
    <property type="match status" value="1"/>
</dbReference>
<sequence>MLLVGNGRLITRGTPNRLIENGCVAIEGNLIREVGETAPLRARYPKAQWIDAQGGMILPGLINAHNHIYSAFSRGIAIRGYQPKGFLDILEGMWWTIDRNLLLEDTRYSALCTYIDCIKNGVTTVFDHHASYGEIPGSLFAIADAAKECGVRTCLCYEVSDRGGEAQMRRAVEENAAFIRFCQEDTSGMVRGMMGLHASFTLSDATLDLCREQTPPEVGFHIHVAEGMADVYDSLKKYGKRLVNRLFDHGILGERSIAGHCIHISGLEMDILRETGTMVVHNPESNMGNAVGCPPTLEMIHRGLTVGLGTDGYTNDMYESMKAANCLHKHHLCDPTAAWAEVPYMLFQGNPAIGARYFPHRLGVLEPGAAADVIVTDYDPLTPLTADNIDGHTLFGMTGRQTVTTIIDGKVRMQDRQLVDIDERAVLAQARAHAQAVWDRINAR</sequence>
<dbReference type="InterPro" id="IPR011059">
    <property type="entry name" value="Metal-dep_hydrolase_composite"/>
</dbReference>
<dbReference type="InterPro" id="IPR050287">
    <property type="entry name" value="MTA/SAH_deaminase"/>
</dbReference>
<dbReference type="SUPFAM" id="SSF51338">
    <property type="entry name" value="Composite domain of metallo-dependent hydrolases"/>
    <property type="match status" value="1"/>
</dbReference>
<dbReference type="Proteomes" id="UP000886800">
    <property type="component" value="Unassembled WGS sequence"/>
</dbReference>
<dbReference type="EMBL" id="DXES01000050">
    <property type="protein sequence ID" value="HIX65082.1"/>
    <property type="molecule type" value="Genomic_DNA"/>
</dbReference>
<dbReference type="CDD" id="cd01298">
    <property type="entry name" value="ATZ_TRZ_like"/>
    <property type="match status" value="1"/>
</dbReference>
<gene>
    <name evidence="3" type="primary">ssnA</name>
    <name evidence="3" type="ORF">H9736_02415</name>
</gene>
<proteinExistence type="predicted"/>
<organism evidence="3 4">
    <name type="scientific">Candidatus Anaerotruncus excrementipullorum</name>
    <dbReference type="NCBI Taxonomy" id="2838465"/>
    <lineage>
        <taxon>Bacteria</taxon>
        <taxon>Bacillati</taxon>
        <taxon>Bacillota</taxon>
        <taxon>Clostridia</taxon>
        <taxon>Eubacteriales</taxon>
        <taxon>Oscillospiraceae</taxon>
        <taxon>Anaerotruncus</taxon>
    </lineage>
</organism>
<dbReference type="InterPro" id="IPR017700">
    <property type="entry name" value="Aminohydrolase_SsnA"/>
</dbReference>
<evidence type="ECO:0000313" key="4">
    <source>
        <dbReference type="Proteomes" id="UP000886800"/>
    </source>
</evidence>
<comment type="caution">
    <text evidence="3">The sequence shown here is derived from an EMBL/GenBank/DDBJ whole genome shotgun (WGS) entry which is preliminary data.</text>
</comment>
<dbReference type="NCBIfam" id="NF005540">
    <property type="entry name" value="PRK07203.1"/>
    <property type="match status" value="1"/>
</dbReference>
<dbReference type="PANTHER" id="PTHR43794">
    <property type="entry name" value="AMINOHYDROLASE SSNA-RELATED"/>
    <property type="match status" value="1"/>
</dbReference>
<evidence type="ECO:0000259" key="2">
    <source>
        <dbReference type="Pfam" id="PF01979"/>
    </source>
</evidence>
<dbReference type="SUPFAM" id="SSF51556">
    <property type="entry name" value="Metallo-dependent hydrolases"/>
    <property type="match status" value="1"/>
</dbReference>
<evidence type="ECO:0000313" key="3">
    <source>
        <dbReference type="EMBL" id="HIX65082.1"/>
    </source>
</evidence>
<dbReference type="NCBIfam" id="TIGR03314">
    <property type="entry name" value="Se_ssnA"/>
    <property type="match status" value="1"/>
</dbReference>
<dbReference type="GO" id="GO:0016810">
    <property type="term" value="F:hydrolase activity, acting on carbon-nitrogen (but not peptide) bonds"/>
    <property type="evidence" value="ECO:0007669"/>
    <property type="project" value="InterPro"/>
</dbReference>
<reference evidence="3" key="1">
    <citation type="journal article" date="2021" name="PeerJ">
        <title>Extensive microbial diversity within the chicken gut microbiome revealed by metagenomics and culture.</title>
        <authorList>
            <person name="Gilroy R."/>
            <person name="Ravi A."/>
            <person name="Getino M."/>
            <person name="Pursley I."/>
            <person name="Horton D.L."/>
            <person name="Alikhan N.F."/>
            <person name="Baker D."/>
            <person name="Gharbi K."/>
            <person name="Hall N."/>
            <person name="Watson M."/>
            <person name="Adriaenssens E.M."/>
            <person name="Foster-Nyarko E."/>
            <person name="Jarju S."/>
            <person name="Secka A."/>
            <person name="Antonio M."/>
            <person name="Oren A."/>
            <person name="Chaudhuri R.R."/>
            <person name="La Ragione R."/>
            <person name="Hildebrand F."/>
            <person name="Pallen M.J."/>
        </authorList>
    </citation>
    <scope>NUCLEOTIDE SEQUENCE</scope>
    <source>
        <strain evidence="3">CHK188-5543</strain>
    </source>
</reference>
<reference evidence="3" key="2">
    <citation type="submission" date="2021-04" db="EMBL/GenBank/DDBJ databases">
        <authorList>
            <person name="Gilroy R."/>
        </authorList>
    </citation>
    <scope>NUCLEOTIDE SEQUENCE</scope>
    <source>
        <strain evidence="3">CHK188-5543</strain>
    </source>
</reference>
<dbReference type="Pfam" id="PF01979">
    <property type="entry name" value="Amidohydro_1"/>
    <property type="match status" value="1"/>
</dbReference>
<dbReference type="InterPro" id="IPR006680">
    <property type="entry name" value="Amidohydro-rel"/>
</dbReference>
<feature type="domain" description="Amidohydrolase-related" evidence="2">
    <location>
        <begin position="56"/>
        <end position="411"/>
    </location>
</feature>
<name>A0A9D2B7G6_9FIRM</name>
<accession>A0A9D2B7G6</accession>